<sequence>MSFSWMKSAIYQAAAAFHGFVEPLQWPKVSATTLRRNEPSKCNRSIGWFEVMICGRNLLREYA</sequence>
<reference evidence="2" key="2">
    <citation type="submission" date="2015-01" db="EMBL/GenBank/DDBJ databases">
        <title>Evolutionary Origins and Diversification of the Mycorrhizal Mutualists.</title>
        <authorList>
            <consortium name="DOE Joint Genome Institute"/>
            <consortium name="Mycorrhizal Genomics Consortium"/>
            <person name="Kohler A."/>
            <person name="Kuo A."/>
            <person name="Nagy L.G."/>
            <person name="Floudas D."/>
            <person name="Copeland A."/>
            <person name="Barry K.W."/>
            <person name="Cichocki N."/>
            <person name="Veneault-Fourrey C."/>
            <person name="LaButti K."/>
            <person name="Lindquist E.A."/>
            <person name="Lipzen A."/>
            <person name="Lundell T."/>
            <person name="Morin E."/>
            <person name="Murat C."/>
            <person name="Riley R."/>
            <person name="Ohm R."/>
            <person name="Sun H."/>
            <person name="Tunlid A."/>
            <person name="Henrissat B."/>
            <person name="Grigoriev I.V."/>
            <person name="Hibbett D.S."/>
            <person name="Martin F."/>
        </authorList>
    </citation>
    <scope>NUCLEOTIDE SEQUENCE [LARGE SCALE GENOMIC DNA]</scope>
    <source>
        <strain evidence="2">MUT 4182</strain>
    </source>
</reference>
<reference evidence="1 2" key="1">
    <citation type="submission" date="2014-04" db="EMBL/GenBank/DDBJ databases">
        <authorList>
            <consortium name="DOE Joint Genome Institute"/>
            <person name="Kuo A."/>
            <person name="Girlanda M."/>
            <person name="Perotto S."/>
            <person name="Kohler A."/>
            <person name="Nagy L.G."/>
            <person name="Floudas D."/>
            <person name="Copeland A."/>
            <person name="Barry K.W."/>
            <person name="Cichocki N."/>
            <person name="Veneault-Fourrey C."/>
            <person name="LaButti K."/>
            <person name="Lindquist E.A."/>
            <person name="Lipzen A."/>
            <person name="Lundell T."/>
            <person name="Morin E."/>
            <person name="Murat C."/>
            <person name="Sun H."/>
            <person name="Tunlid A."/>
            <person name="Henrissat B."/>
            <person name="Grigoriev I.V."/>
            <person name="Hibbett D.S."/>
            <person name="Martin F."/>
            <person name="Nordberg H.P."/>
            <person name="Cantor M.N."/>
            <person name="Hua S.X."/>
        </authorList>
    </citation>
    <scope>NUCLEOTIDE SEQUENCE [LARGE SCALE GENOMIC DNA]</scope>
    <source>
        <strain evidence="1 2">MUT 4182</strain>
    </source>
</reference>
<dbReference type="HOGENOM" id="CLU_2887477_0_0_1"/>
<evidence type="ECO:0000313" key="1">
    <source>
        <dbReference type="EMBL" id="KIO32685.1"/>
    </source>
</evidence>
<dbReference type="Proteomes" id="UP000054248">
    <property type="component" value="Unassembled WGS sequence"/>
</dbReference>
<accession>A0A0C3QJX3</accession>
<protein>
    <submittedName>
        <fullName evidence="1">Uncharacterized protein</fullName>
    </submittedName>
</protein>
<gene>
    <name evidence="1" type="ORF">M407DRAFT_18443</name>
</gene>
<name>A0A0C3QJX3_9AGAM</name>
<organism evidence="1 2">
    <name type="scientific">Tulasnella calospora MUT 4182</name>
    <dbReference type="NCBI Taxonomy" id="1051891"/>
    <lineage>
        <taxon>Eukaryota</taxon>
        <taxon>Fungi</taxon>
        <taxon>Dikarya</taxon>
        <taxon>Basidiomycota</taxon>
        <taxon>Agaricomycotina</taxon>
        <taxon>Agaricomycetes</taxon>
        <taxon>Cantharellales</taxon>
        <taxon>Tulasnellaceae</taxon>
        <taxon>Tulasnella</taxon>
    </lineage>
</organism>
<keyword evidence="2" id="KW-1185">Reference proteome</keyword>
<dbReference type="AlphaFoldDB" id="A0A0C3QJX3"/>
<proteinExistence type="predicted"/>
<dbReference type="EMBL" id="KN822953">
    <property type="protein sequence ID" value="KIO32685.1"/>
    <property type="molecule type" value="Genomic_DNA"/>
</dbReference>
<evidence type="ECO:0000313" key="2">
    <source>
        <dbReference type="Proteomes" id="UP000054248"/>
    </source>
</evidence>